<dbReference type="PANTHER" id="PTHR14187:SF82">
    <property type="entry name" value="FAMILY CHAPERONE, PUTATIVE (AFU_ORTHOLOGUE AFUA_7G08575)-RELATED"/>
    <property type="match status" value="1"/>
</dbReference>
<dbReference type="SUPFAM" id="SSF53067">
    <property type="entry name" value="Actin-like ATPase domain"/>
    <property type="match status" value="2"/>
</dbReference>
<dbReference type="Proteomes" id="UP000593566">
    <property type="component" value="Unassembled WGS sequence"/>
</dbReference>
<evidence type="ECO:0000256" key="1">
    <source>
        <dbReference type="ARBA" id="ARBA00022741"/>
    </source>
</evidence>
<keyword evidence="2" id="KW-0067">ATP-binding</keyword>
<dbReference type="InterPro" id="IPR013126">
    <property type="entry name" value="Hsp_70_fam"/>
</dbReference>
<dbReference type="GO" id="GO:0005524">
    <property type="term" value="F:ATP binding"/>
    <property type="evidence" value="ECO:0007669"/>
    <property type="project" value="UniProtKB-KW"/>
</dbReference>
<reference evidence="4 5" key="1">
    <citation type="journal article" date="2020" name="Genomics">
        <title>Complete, high-quality genomes from long-read metagenomic sequencing of two wolf lichen thalli reveals enigmatic genome architecture.</title>
        <authorList>
            <person name="McKenzie S.K."/>
            <person name="Walston R.F."/>
            <person name="Allen J.L."/>
        </authorList>
    </citation>
    <scope>NUCLEOTIDE SEQUENCE [LARGE SCALE GENOMIC DNA]</scope>
    <source>
        <strain evidence="4">WasteWater1</strain>
    </source>
</reference>
<dbReference type="Gene3D" id="3.90.640.10">
    <property type="entry name" value="Actin, Chain A, domain 4"/>
    <property type="match status" value="1"/>
</dbReference>
<dbReference type="GeneID" id="59336539"/>
<sequence length="676" mass="75173">MGPTSIFRKSGRRNKSSSSLKSTGGAMYTPSRVSSPYPSSQPSPNLSSPYPSPQPSPNLSSPYPSPQPSPNLSSPYPSPQPSPNLFSSEVSSITDLISDTQIEADDAADRVIIAIDFGTTYSGVAWVLTAAPSEVRVVNEWPGSKGITYEKCPTLLKYEPDGSLRWGFELDRTTEGRIEAIKLLLDPDQPKPIYVPAVDTTAELRRLGKAPTAVAADYVSAIFKHLTAFIESKYPKNYFQILKKQYVMTVPAVWSDKAQDATLRVARNAGLAPVKLIKEPEAAALFTLQHMGDKGLEVGDAFVICDAGGGTVDMISYEIVSLKPFRLKELVAAKGGLAGSLMLNRRFEEYVKSVVGDRDFLSLRETSAFARAMKQFDENIKPGFYTSDDDEQFVNFPKASLKDRPERGLSKDTITVKRSTLQEIFDPIIEDVDRLVNHQITQARLKRLQEQHPKGQEITAIFLVGGFGASAYLKAKIMAKYPDVRVIQPPDAWSAIVRGAAIYNIPSEASVVSNIAPKHYGVTAICYPVDPVKDAGEKPLFSKWRGQFGVRRMTWYIEQGDDLMRARPIEFDFFREYDENPSHSDLQVTSVLLECESAKAPLHPRDELLKTNCTLKTDLSILPKEFFEKKSRRDADGKMIKWWELHYKLVVTIQSGPMLFSNHCRGKQYGAVTAKY</sequence>
<dbReference type="PANTHER" id="PTHR14187">
    <property type="entry name" value="ALPHA KINASE/ELONGATION FACTOR 2 KINASE"/>
    <property type="match status" value="1"/>
</dbReference>
<accession>A0A8H6FH59</accession>
<keyword evidence="5" id="KW-1185">Reference proteome</keyword>
<proteinExistence type="predicted"/>
<dbReference type="Pfam" id="PF00012">
    <property type="entry name" value="HSP70"/>
    <property type="match status" value="1"/>
</dbReference>
<feature type="region of interest" description="Disordered" evidence="3">
    <location>
        <begin position="1"/>
        <end position="87"/>
    </location>
</feature>
<comment type="caution">
    <text evidence="4">The sequence shown here is derived from an EMBL/GenBank/DDBJ whole genome shotgun (WGS) entry which is preliminary data.</text>
</comment>
<dbReference type="CDD" id="cd10170">
    <property type="entry name" value="ASKHA_NBD_HSP70"/>
    <property type="match status" value="1"/>
</dbReference>
<evidence type="ECO:0000256" key="3">
    <source>
        <dbReference type="SAM" id="MobiDB-lite"/>
    </source>
</evidence>
<keyword evidence="1" id="KW-0547">Nucleotide-binding</keyword>
<gene>
    <name evidence="4" type="ORF">HO133_008142</name>
</gene>
<dbReference type="RefSeq" id="XP_037156346.1">
    <property type="nucleotide sequence ID" value="XM_037299010.1"/>
</dbReference>
<dbReference type="EMBL" id="JACCJB010000004">
    <property type="protein sequence ID" value="KAF6228412.1"/>
    <property type="molecule type" value="Genomic_DNA"/>
</dbReference>
<name>A0A8H6FH59_9LECA</name>
<feature type="compositionally biased region" description="Low complexity" evidence="3">
    <location>
        <begin position="16"/>
        <end position="25"/>
    </location>
</feature>
<evidence type="ECO:0000256" key="2">
    <source>
        <dbReference type="ARBA" id="ARBA00022840"/>
    </source>
</evidence>
<dbReference type="InterPro" id="IPR043129">
    <property type="entry name" value="ATPase_NBD"/>
</dbReference>
<dbReference type="GO" id="GO:0140662">
    <property type="term" value="F:ATP-dependent protein folding chaperone"/>
    <property type="evidence" value="ECO:0007669"/>
    <property type="project" value="InterPro"/>
</dbReference>
<evidence type="ECO:0000313" key="5">
    <source>
        <dbReference type="Proteomes" id="UP000593566"/>
    </source>
</evidence>
<dbReference type="AlphaFoldDB" id="A0A8H6FH59"/>
<feature type="compositionally biased region" description="Low complexity" evidence="3">
    <location>
        <begin position="34"/>
        <end position="49"/>
    </location>
</feature>
<organism evidence="4 5">
    <name type="scientific">Letharia lupina</name>
    <dbReference type="NCBI Taxonomy" id="560253"/>
    <lineage>
        <taxon>Eukaryota</taxon>
        <taxon>Fungi</taxon>
        <taxon>Dikarya</taxon>
        <taxon>Ascomycota</taxon>
        <taxon>Pezizomycotina</taxon>
        <taxon>Lecanoromycetes</taxon>
        <taxon>OSLEUM clade</taxon>
        <taxon>Lecanoromycetidae</taxon>
        <taxon>Lecanorales</taxon>
        <taxon>Lecanorineae</taxon>
        <taxon>Parmeliaceae</taxon>
        <taxon>Letharia</taxon>
    </lineage>
</organism>
<evidence type="ECO:0000313" key="4">
    <source>
        <dbReference type="EMBL" id="KAF6228412.1"/>
    </source>
</evidence>
<dbReference type="Gene3D" id="3.30.420.40">
    <property type="match status" value="2"/>
</dbReference>
<protein>
    <submittedName>
        <fullName evidence="4">Uncharacterized protein</fullName>
    </submittedName>
</protein>